<reference evidence="1 2" key="1">
    <citation type="journal article" date="2018" name="Nat. Biotechnol.">
        <title>A standardized bacterial taxonomy based on genome phylogeny substantially revises the tree of life.</title>
        <authorList>
            <person name="Parks D.H."/>
            <person name="Chuvochina M."/>
            <person name="Waite D.W."/>
            <person name="Rinke C."/>
            <person name="Skarshewski A."/>
            <person name="Chaumeil P.A."/>
            <person name="Hugenholtz P."/>
        </authorList>
    </citation>
    <scope>NUCLEOTIDE SEQUENCE [LARGE SCALE GENOMIC DNA]</scope>
    <source>
        <strain evidence="1">UBA11728</strain>
    </source>
</reference>
<comment type="caution">
    <text evidence="1">The sequence shown here is derived from an EMBL/GenBank/DDBJ whole genome shotgun (WGS) entry which is preliminary data.</text>
</comment>
<proteinExistence type="predicted"/>
<name>A0A3D2XBB1_9FIRM</name>
<evidence type="ECO:0000313" key="2">
    <source>
        <dbReference type="Proteomes" id="UP000262969"/>
    </source>
</evidence>
<gene>
    <name evidence="1" type="ORF">DHW61_18780</name>
</gene>
<organism evidence="1 2">
    <name type="scientific">Lachnoclostridium phytofermentans</name>
    <dbReference type="NCBI Taxonomy" id="66219"/>
    <lineage>
        <taxon>Bacteria</taxon>
        <taxon>Bacillati</taxon>
        <taxon>Bacillota</taxon>
        <taxon>Clostridia</taxon>
        <taxon>Lachnospirales</taxon>
        <taxon>Lachnospiraceae</taxon>
    </lineage>
</organism>
<protein>
    <submittedName>
        <fullName evidence="1">Uncharacterized protein</fullName>
    </submittedName>
</protein>
<dbReference type="AlphaFoldDB" id="A0A3D2XBB1"/>
<dbReference type="Pfam" id="PF19677">
    <property type="entry name" value="DUF6179"/>
    <property type="match status" value="1"/>
</dbReference>
<sequence>MEYKIEDLLPVVAKLTEKYTSKESSSVTYETARMLMEAVIYCLNEAEAENDYSLVEENQPNLTLLYERGLTLVIEKTKEAKNLYDSIIENFEDYGCVNYIDTILKGMPAFFTRYDARFQPQDHILTLDYPLIIDFPNLCGIDLISAYLKGIRIEQHFLHCFDRFAIRNLLVNILPDYQTLYFDNLSYPVLLNALGRCIAKKPLKSLLLKYSDCDLIKAYFEGDDARAMEQKIKLLIQTIVLPLEDDIAQIYFAKAAKDYAARIQIGIQHGTLDRIFLCSV</sequence>
<accession>A0A3D2XBB1</accession>
<dbReference type="Proteomes" id="UP000262969">
    <property type="component" value="Unassembled WGS sequence"/>
</dbReference>
<evidence type="ECO:0000313" key="1">
    <source>
        <dbReference type="EMBL" id="HCL04422.1"/>
    </source>
</evidence>
<dbReference type="EMBL" id="DPVV01000615">
    <property type="protein sequence ID" value="HCL04422.1"/>
    <property type="molecule type" value="Genomic_DNA"/>
</dbReference>
<dbReference type="InterPro" id="IPR045751">
    <property type="entry name" value="DUF6179"/>
</dbReference>